<dbReference type="EMBL" id="LCEJ01000043">
    <property type="protein sequence ID" value="KKS69877.1"/>
    <property type="molecule type" value="Genomic_DNA"/>
</dbReference>
<accession>A0A0G1B9B5</accession>
<reference evidence="1 2" key="1">
    <citation type="journal article" date="2015" name="Nature">
        <title>rRNA introns, odd ribosomes, and small enigmatic genomes across a large radiation of phyla.</title>
        <authorList>
            <person name="Brown C.T."/>
            <person name="Hug L.A."/>
            <person name="Thomas B.C."/>
            <person name="Sharon I."/>
            <person name="Castelle C.J."/>
            <person name="Singh A."/>
            <person name="Wilkins M.J."/>
            <person name="Williams K.H."/>
            <person name="Banfield J.F."/>
        </authorList>
    </citation>
    <scope>NUCLEOTIDE SEQUENCE [LARGE SCALE GENOMIC DNA]</scope>
</reference>
<dbReference type="Proteomes" id="UP000034785">
    <property type="component" value="Unassembled WGS sequence"/>
</dbReference>
<evidence type="ECO:0000313" key="2">
    <source>
        <dbReference type="Proteomes" id="UP000034785"/>
    </source>
</evidence>
<comment type="caution">
    <text evidence="1">The sequence shown here is derived from an EMBL/GenBank/DDBJ whole genome shotgun (WGS) entry which is preliminary data.</text>
</comment>
<sequence>MFLGKCFRYSLLTMDDSDNKEPQVATQPNTGNDEASVVMNMESMIKTLIASQEKFKEELGKHQDLLNAIFENDSTYQEHSEAAKAAAKIKSATKQQVLKQPQAADLANKVKILRSELKENKASLSDYLREFQRMSGISEIEGHDGEIREIVFTAKLVNKSSRL</sequence>
<evidence type="ECO:0000313" key="1">
    <source>
        <dbReference type="EMBL" id="KKS69877.1"/>
    </source>
</evidence>
<dbReference type="AlphaFoldDB" id="A0A0G1B9B5"/>
<proteinExistence type="predicted"/>
<gene>
    <name evidence="1" type="ORF">UV41_C0043G0005</name>
</gene>
<protein>
    <submittedName>
        <fullName evidence="1">Uncharacterized protein</fullName>
    </submittedName>
</protein>
<name>A0A0G1B9B5_9BACT</name>
<organism evidence="1 2">
    <name type="scientific">Candidatus Daviesbacteria bacterium GW2011_GWA2_42_7</name>
    <dbReference type="NCBI Taxonomy" id="1618425"/>
    <lineage>
        <taxon>Bacteria</taxon>
        <taxon>Candidatus Daviesiibacteriota</taxon>
    </lineage>
</organism>